<name>A0ACC1HRN2_9FUNG</name>
<reference evidence="1" key="1">
    <citation type="submission" date="2022-06" db="EMBL/GenBank/DDBJ databases">
        <title>Phylogenomic reconstructions and comparative analyses of Kickxellomycotina fungi.</title>
        <authorList>
            <person name="Reynolds N.K."/>
            <person name="Stajich J.E."/>
            <person name="Barry K."/>
            <person name="Grigoriev I.V."/>
            <person name="Crous P."/>
            <person name="Smith M.E."/>
        </authorList>
    </citation>
    <scope>NUCLEOTIDE SEQUENCE</scope>
    <source>
        <strain evidence="1">RSA 2271</strain>
    </source>
</reference>
<gene>
    <name evidence="1" type="primary">SGD1_1</name>
    <name evidence="1" type="ORF">EV182_004964</name>
</gene>
<evidence type="ECO:0000313" key="1">
    <source>
        <dbReference type="EMBL" id="KAJ1678011.1"/>
    </source>
</evidence>
<comment type="caution">
    <text evidence="1">The sequence shown here is derived from an EMBL/GenBank/DDBJ whole genome shotgun (WGS) entry which is preliminary data.</text>
</comment>
<evidence type="ECO:0000313" key="2">
    <source>
        <dbReference type="Proteomes" id="UP001145114"/>
    </source>
</evidence>
<organism evidence="1 2">
    <name type="scientific">Spiromyces aspiralis</name>
    <dbReference type="NCBI Taxonomy" id="68401"/>
    <lineage>
        <taxon>Eukaryota</taxon>
        <taxon>Fungi</taxon>
        <taxon>Fungi incertae sedis</taxon>
        <taxon>Zoopagomycota</taxon>
        <taxon>Kickxellomycotina</taxon>
        <taxon>Kickxellomycetes</taxon>
        <taxon>Kickxellales</taxon>
        <taxon>Kickxellaceae</taxon>
        <taxon>Spiromyces</taxon>
    </lineage>
</organism>
<sequence>MVGSKALRGEAAEKSRQAVGFSGNEVDTDDESAASDDIEEEDESMSSDNGSESFDEELDQNRSEVEAEGDDDDDSNDEMGSDPGDRLHGQDINTNHHQLSSALPKPLPNAQRSEETMSTTPAISGSKYIPPSLRAKLLAQKSEGSAKESAERQQRLLKIHRQVQGQINRLSESNMEVILGEIEAIYMDNPRAEVTSALSKVLIQSIRSRVHMLDTFLYINAAFVCAIYRLIGLEVAATLVQDLMEQLESAFNEGHALYKAQEGDAPSTRSTIDNSDSTDRMQGVDSQGGVGKECANLVAFLSELYNFRVITCQLVYDVMGLCAKEINEFTAELMLKIIQVSGINLRKDDPLALKKLINDVSETLSNSNGGSKPERSPSIRCKFMVETLTNLKNNRMKRTMNTSADNVSRLMKFIGNLSKKRAGNEPINIGLKDIHDIETKGKWWLVGASWAGHEKLEDNERAKKPIVNKDSKSATETLVKLAKKHHMNTDIRKSIF</sequence>
<proteinExistence type="predicted"/>
<keyword evidence="2" id="KW-1185">Reference proteome</keyword>
<protein>
    <submittedName>
        <fullName evidence="1">Suppressor of glycerol defect</fullName>
    </submittedName>
</protein>
<dbReference type="EMBL" id="JAMZIH010001645">
    <property type="protein sequence ID" value="KAJ1678011.1"/>
    <property type="molecule type" value="Genomic_DNA"/>
</dbReference>
<accession>A0ACC1HRN2</accession>
<feature type="non-terminal residue" evidence="1">
    <location>
        <position position="496"/>
    </location>
</feature>
<dbReference type="Proteomes" id="UP001145114">
    <property type="component" value="Unassembled WGS sequence"/>
</dbReference>